<dbReference type="AlphaFoldDB" id="A0AAW1TFL6"/>
<dbReference type="PANTHER" id="PTHR46509">
    <property type="entry name" value="PHOSPHOADENOSINE PHOSPHOSULFATE REDUCTASE"/>
    <property type="match status" value="1"/>
</dbReference>
<feature type="domain" description="Phosphoadenosine phosphosulphate reductase" evidence="2">
    <location>
        <begin position="96"/>
        <end position="266"/>
    </location>
</feature>
<dbReference type="GO" id="GO:0004604">
    <property type="term" value="F:phosphoadenylyl-sulfate reductase (thioredoxin) activity"/>
    <property type="evidence" value="ECO:0007669"/>
    <property type="project" value="TreeGrafter"/>
</dbReference>
<dbReference type="GO" id="GO:0019379">
    <property type="term" value="P:sulfate assimilation, phosphoadenylyl sulfate reduction by phosphoadenylyl-sulfate reductase (thioredoxin)"/>
    <property type="evidence" value="ECO:0007669"/>
    <property type="project" value="TreeGrafter"/>
</dbReference>
<dbReference type="EMBL" id="JALJOV010000039">
    <property type="protein sequence ID" value="KAK9868223.1"/>
    <property type="molecule type" value="Genomic_DNA"/>
</dbReference>
<feature type="region of interest" description="Disordered" evidence="1">
    <location>
        <begin position="31"/>
        <end position="51"/>
    </location>
</feature>
<evidence type="ECO:0000256" key="1">
    <source>
        <dbReference type="SAM" id="MobiDB-lite"/>
    </source>
</evidence>
<dbReference type="InterPro" id="IPR014729">
    <property type="entry name" value="Rossmann-like_a/b/a_fold"/>
</dbReference>
<dbReference type="SUPFAM" id="SSF52402">
    <property type="entry name" value="Adenine nucleotide alpha hydrolases-like"/>
    <property type="match status" value="1"/>
</dbReference>
<accession>A0AAW1TFL6</accession>
<name>A0AAW1TFL6_9CHLO</name>
<dbReference type="PANTHER" id="PTHR46509:SF2">
    <property type="entry name" value="PHOSPHOADENOSINE PHOSPHOSULFATE REDUCTASE"/>
    <property type="match status" value="1"/>
</dbReference>
<evidence type="ECO:0000313" key="4">
    <source>
        <dbReference type="Proteomes" id="UP001485043"/>
    </source>
</evidence>
<proteinExistence type="predicted"/>
<sequence length="320" mass="36029">MALPSPSSVPQLKLNGHDCVRSSLQLLQLRRTSKHRTPAQQQSRQLPRTRAAGGDDSLLRFLASSKASRMQHLEEQALGALSHAADNYSNVVFPCALITGDVVILDLLSRLGYLHSGRVPVIFIDTFHLFPETHSFLHSLEAKYKFEAHTYKPQGFETKKDYQAKHGSDLYISNVDEYDRICKVEPFQRSLKELETDVMLNGRRRDHGAERAHLEVFEAGKPLKCNPLAYWEFRDCWDYVHANKLEYHPLHDQGFPSIGDVQSTVPVPKEKWFEYAGERSGRFQNMTNPDGSAKTECGIHVMSDATTEAGPAAELVSAPP</sequence>
<gene>
    <name evidence="3" type="ORF">WJX84_006172</name>
</gene>
<dbReference type="NCBIfam" id="NF002537">
    <property type="entry name" value="PRK02090.1"/>
    <property type="match status" value="1"/>
</dbReference>
<reference evidence="3 4" key="1">
    <citation type="journal article" date="2024" name="Nat. Commun.">
        <title>Phylogenomics reveals the evolutionary origins of lichenization in chlorophyte algae.</title>
        <authorList>
            <person name="Puginier C."/>
            <person name="Libourel C."/>
            <person name="Otte J."/>
            <person name="Skaloud P."/>
            <person name="Haon M."/>
            <person name="Grisel S."/>
            <person name="Petersen M."/>
            <person name="Berrin J.G."/>
            <person name="Delaux P.M."/>
            <person name="Dal Grande F."/>
            <person name="Keller J."/>
        </authorList>
    </citation>
    <scope>NUCLEOTIDE SEQUENCE [LARGE SCALE GENOMIC DNA]</scope>
    <source>
        <strain evidence="3 4">SAG 2523</strain>
    </source>
</reference>
<evidence type="ECO:0000313" key="3">
    <source>
        <dbReference type="EMBL" id="KAK9868223.1"/>
    </source>
</evidence>
<comment type="caution">
    <text evidence="3">The sequence shown here is derived from an EMBL/GenBank/DDBJ whole genome shotgun (WGS) entry which is preliminary data.</text>
</comment>
<organism evidence="3 4">
    <name type="scientific">Apatococcus fuscideae</name>
    <dbReference type="NCBI Taxonomy" id="2026836"/>
    <lineage>
        <taxon>Eukaryota</taxon>
        <taxon>Viridiplantae</taxon>
        <taxon>Chlorophyta</taxon>
        <taxon>core chlorophytes</taxon>
        <taxon>Trebouxiophyceae</taxon>
        <taxon>Chlorellales</taxon>
        <taxon>Chlorellaceae</taxon>
        <taxon>Apatococcus</taxon>
    </lineage>
</organism>
<dbReference type="Gene3D" id="3.40.50.620">
    <property type="entry name" value="HUPs"/>
    <property type="match status" value="1"/>
</dbReference>
<dbReference type="Pfam" id="PF01507">
    <property type="entry name" value="PAPS_reduct"/>
    <property type="match status" value="1"/>
</dbReference>
<dbReference type="CDD" id="cd23945">
    <property type="entry name" value="PAPS_reductase"/>
    <property type="match status" value="1"/>
</dbReference>
<keyword evidence="4" id="KW-1185">Reference proteome</keyword>
<dbReference type="GO" id="GO:0005737">
    <property type="term" value="C:cytoplasm"/>
    <property type="evidence" value="ECO:0007669"/>
    <property type="project" value="TreeGrafter"/>
</dbReference>
<dbReference type="InterPro" id="IPR002500">
    <property type="entry name" value="PAPS_reduct_dom"/>
</dbReference>
<dbReference type="Proteomes" id="UP001485043">
    <property type="component" value="Unassembled WGS sequence"/>
</dbReference>
<evidence type="ECO:0000259" key="2">
    <source>
        <dbReference type="Pfam" id="PF01507"/>
    </source>
</evidence>
<protein>
    <recommendedName>
        <fullName evidence="2">Phosphoadenosine phosphosulphate reductase domain-containing protein</fullName>
    </recommendedName>
</protein>